<gene>
    <name evidence="2" type="ORF">AN218_14565</name>
</gene>
<feature type="region of interest" description="Disordered" evidence="1">
    <location>
        <begin position="414"/>
        <end position="507"/>
    </location>
</feature>
<dbReference type="Proteomes" id="UP000176005">
    <property type="component" value="Unassembled WGS sequence"/>
</dbReference>
<feature type="compositionally biased region" description="Gly residues" evidence="1">
    <location>
        <begin position="485"/>
        <end position="495"/>
    </location>
</feature>
<feature type="compositionally biased region" description="Basic and acidic residues" evidence="1">
    <location>
        <begin position="363"/>
        <end position="372"/>
    </location>
</feature>
<evidence type="ECO:0000256" key="1">
    <source>
        <dbReference type="SAM" id="MobiDB-lite"/>
    </source>
</evidence>
<evidence type="ECO:0000313" key="3">
    <source>
        <dbReference type="Proteomes" id="UP000176005"/>
    </source>
</evidence>
<evidence type="ECO:0000313" key="2">
    <source>
        <dbReference type="EMBL" id="OEV11101.1"/>
    </source>
</evidence>
<organism evidence="2 3">
    <name type="scientific">Streptomyces nanshensis</name>
    <dbReference type="NCBI Taxonomy" id="518642"/>
    <lineage>
        <taxon>Bacteria</taxon>
        <taxon>Bacillati</taxon>
        <taxon>Actinomycetota</taxon>
        <taxon>Actinomycetes</taxon>
        <taxon>Kitasatosporales</taxon>
        <taxon>Streptomycetaceae</taxon>
        <taxon>Streptomyces</taxon>
    </lineage>
</organism>
<dbReference type="PATRIC" id="fig|518642.10.peg.3238"/>
<dbReference type="SUPFAM" id="SSF51011">
    <property type="entry name" value="Glycosyl hydrolase domain"/>
    <property type="match status" value="1"/>
</dbReference>
<proteinExistence type="predicted"/>
<dbReference type="InterPro" id="IPR013780">
    <property type="entry name" value="Glyco_hydro_b"/>
</dbReference>
<comment type="caution">
    <text evidence="2">The sequence shown here is derived from an EMBL/GenBank/DDBJ whole genome shotgun (WGS) entry which is preliminary data.</text>
</comment>
<feature type="region of interest" description="Disordered" evidence="1">
    <location>
        <begin position="363"/>
        <end position="395"/>
    </location>
</feature>
<dbReference type="AlphaFoldDB" id="A0A1E7L4Q1"/>
<dbReference type="RefSeq" id="WP_070017316.1">
    <property type="nucleotide sequence ID" value="NZ_LJGW01000249.1"/>
</dbReference>
<dbReference type="Gene3D" id="2.60.40.1180">
    <property type="entry name" value="Golgi alpha-mannosidase II"/>
    <property type="match status" value="1"/>
</dbReference>
<name>A0A1E7L4Q1_9ACTN</name>
<dbReference type="EMBL" id="LJGW01000249">
    <property type="protein sequence ID" value="OEV11101.1"/>
    <property type="molecule type" value="Genomic_DNA"/>
</dbReference>
<reference evidence="2 3" key="1">
    <citation type="journal article" date="2016" name="Front. Microbiol.">
        <title>Comparative Genomics Analysis of Streptomyces Species Reveals Their Adaptation to the Marine Environment and Their Diversity at the Genomic Level.</title>
        <authorList>
            <person name="Tian X."/>
            <person name="Zhang Z."/>
            <person name="Yang T."/>
            <person name="Chen M."/>
            <person name="Li J."/>
            <person name="Chen F."/>
            <person name="Yang J."/>
            <person name="Li W."/>
            <person name="Zhang B."/>
            <person name="Zhang Z."/>
            <person name="Wu J."/>
            <person name="Zhang C."/>
            <person name="Long L."/>
            <person name="Xiao J."/>
        </authorList>
    </citation>
    <scope>NUCLEOTIDE SEQUENCE [LARGE SCALE GENOMIC DNA]</scope>
    <source>
        <strain evidence="2 3">SCSIO 10429</strain>
    </source>
</reference>
<feature type="compositionally biased region" description="Low complexity" evidence="1">
    <location>
        <begin position="452"/>
        <end position="464"/>
    </location>
</feature>
<feature type="compositionally biased region" description="Polar residues" evidence="1">
    <location>
        <begin position="439"/>
        <end position="451"/>
    </location>
</feature>
<sequence>MTEYRMPGPAAGGPGTTGRHVAAMIEQLGDHRPQLVALAECVSLAAHLDWTFLRRARLRFLPSSTAGLEADLCFSPLVEAVGGRALLLDREAAEALRSRLMTRSPRLLRRIRDFTAEEHARAPRIVRFCEELLWSDLSGSPTARTDVARSARQVLRALAAPGPDGPERSEATGETEDDDRAADDLGRWALHYVARLPERVLLHDDVLHVQVASCERLGLEPPPDPLDVERPAPGVSAARALVQRPVAVGAVAQSDGIVLSRPPAAGAKRIHAGGTRHRVRLDVTSPLAGWPEPVRLELDAGRSLRLPFTVVQRIGPAGELEMSLAHPGAALDVAVADRPGADPSAAHCAVLLADGTVVLYARDGTETRRVPPEPRIGSGPERGPGPGPGPADRTRVALSADGTVLSYVQDGRTYREPVRAGGEFSRSGGSGDVFGDEQGQFTTSTGQAVWNRTTATARTADGRTVVQAGADGRVRAVPSGPGPGPDSGSGLGSGPADGDRGTTPVRDIGQAPWQVSSLAVSADGQRVAAVGNDALLIEWPLLTGADPRETRLRFCATRVFAGAAGSWVVAGTGGPLELSTEDGRRYRVTPDPEYRPDDDGVPAWGRGCALVAADGEQIATVSQLPGVDCLAVPAHSYGAGAEGESASWPAAAHSRGVRVVADLDVSLGGEADVLETSCTLLDQGFDGLRLVGAETVDDDLLDDVRHLIEGYDDRLLLYGSSAHATAEPPDTARTPPALMLSRSLLSVLDDDGHGYGTGTGTGYGNGLGDDDGLGDGGFPARMSTLKLWIERTATRTSPTGSSDRWTLELGAPRPRETERLAAAVLLSLPGSPVLPFTAPPAGGPDPVPLGTMLDVRRNQLALSRGECRLLDLPAPRVLALLRRHGDESVLCLVNFAPYPADAEIDSAVLGQPAGLLDLFDGSALDAGGMVVRVRLRPASVRWFGLLAEQVSP</sequence>
<keyword evidence="3" id="KW-1185">Reference proteome</keyword>
<feature type="region of interest" description="Disordered" evidence="1">
    <location>
        <begin position="157"/>
        <end position="180"/>
    </location>
</feature>
<dbReference type="SUPFAM" id="SSF82171">
    <property type="entry name" value="DPP6 N-terminal domain-like"/>
    <property type="match status" value="1"/>
</dbReference>
<protein>
    <submittedName>
        <fullName evidence="2">Uncharacterized protein</fullName>
    </submittedName>
</protein>
<accession>A0A1E7L4Q1</accession>